<keyword evidence="3" id="KW-0859">Xylose metabolism</keyword>
<dbReference type="InterPro" id="IPR043129">
    <property type="entry name" value="ATPase_NBD"/>
</dbReference>
<dbReference type="Proteomes" id="UP000051999">
    <property type="component" value="Unassembled WGS sequence"/>
</dbReference>
<comment type="function">
    <text evidence="1">Transcriptional repressor of xylose-utilizing enzymes.</text>
</comment>
<evidence type="ECO:0000256" key="1">
    <source>
        <dbReference type="ARBA" id="ARBA00002486"/>
    </source>
</evidence>
<keyword evidence="5" id="KW-1185">Reference proteome</keyword>
<dbReference type="Pfam" id="PF00480">
    <property type="entry name" value="ROK"/>
    <property type="match status" value="1"/>
</dbReference>
<evidence type="ECO:0000256" key="2">
    <source>
        <dbReference type="ARBA" id="ARBA00006479"/>
    </source>
</evidence>
<dbReference type="STRING" id="1114972.FD35_GL001069"/>
<dbReference type="Gene3D" id="1.10.10.10">
    <property type="entry name" value="Winged helix-like DNA-binding domain superfamily/Winged helix DNA-binding domain"/>
    <property type="match status" value="1"/>
</dbReference>
<dbReference type="OrthoDB" id="9796533at2"/>
<evidence type="ECO:0000256" key="3">
    <source>
        <dbReference type="ARBA" id="ARBA00022629"/>
    </source>
</evidence>
<dbReference type="eggNOG" id="COG1940">
    <property type="taxonomic scope" value="Bacteria"/>
</dbReference>
<dbReference type="SUPFAM" id="SSF53067">
    <property type="entry name" value="Actin-like ATPase domain"/>
    <property type="match status" value="1"/>
</dbReference>
<comment type="similarity">
    <text evidence="2">Belongs to the ROK (NagC/XylR) family.</text>
</comment>
<dbReference type="GO" id="GO:0042732">
    <property type="term" value="P:D-xylose metabolic process"/>
    <property type="evidence" value="ECO:0007669"/>
    <property type="project" value="UniProtKB-KW"/>
</dbReference>
<dbReference type="EMBL" id="AZFF01000019">
    <property type="protein sequence ID" value="KRL53436.1"/>
    <property type="molecule type" value="Genomic_DNA"/>
</dbReference>
<evidence type="ECO:0000313" key="5">
    <source>
        <dbReference type="Proteomes" id="UP000051999"/>
    </source>
</evidence>
<dbReference type="InterPro" id="IPR036390">
    <property type="entry name" value="WH_DNA-bd_sf"/>
</dbReference>
<reference evidence="4 5" key="1">
    <citation type="journal article" date="2015" name="Genome Announc.">
        <title>Expanding the biotechnology potential of lactobacilli through comparative genomics of 213 strains and associated genera.</title>
        <authorList>
            <person name="Sun Z."/>
            <person name="Harris H.M."/>
            <person name="McCann A."/>
            <person name="Guo C."/>
            <person name="Argimon S."/>
            <person name="Zhang W."/>
            <person name="Yang X."/>
            <person name="Jeffery I.B."/>
            <person name="Cooney J.C."/>
            <person name="Kagawa T.F."/>
            <person name="Liu W."/>
            <person name="Song Y."/>
            <person name="Salvetti E."/>
            <person name="Wrobel A."/>
            <person name="Rasinkangas P."/>
            <person name="Parkhill J."/>
            <person name="Rea M.C."/>
            <person name="O'Sullivan O."/>
            <person name="Ritari J."/>
            <person name="Douillard F.P."/>
            <person name="Paul Ross R."/>
            <person name="Yang R."/>
            <person name="Briner A.E."/>
            <person name="Felis G.E."/>
            <person name="de Vos W.M."/>
            <person name="Barrangou R."/>
            <person name="Klaenhammer T.R."/>
            <person name="Caufield P.W."/>
            <person name="Cui Y."/>
            <person name="Zhang H."/>
            <person name="O'Toole P.W."/>
        </authorList>
    </citation>
    <scope>NUCLEOTIDE SEQUENCE [LARGE SCALE GENOMIC DNA]</scope>
    <source>
        <strain evidence="4 5">DSM 15814</strain>
    </source>
</reference>
<organism evidence="4 5">
    <name type="scientific">Furfurilactobacillus rossiae DSM 15814</name>
    <dbReference type="NCBI Taxonomy" id="1114972"/>
    <lineage>
        <taxon>Bacteria</taxon>
        <taxon>Bacillati</taxon>
        <taxon>Bacillota</taxon>
        <taxon>Bacilli</taxon>
        <taxon>Lactobacillales</taxon>
        <taxon>Lactobacillaceae</taxon>
        <taxon>Furfurilactobacillus</taxon>
    </lineage>
</organism>
<keyword evidence="3" id="KW-0119">Carbohydrate metabolism</keyword>
<comment type="caution">
    <text evidence="4">The sequence shown here is derived from an EMBL/GenBank/DDBJ whole genome shotgun (WGS) entry which is preliminary data.</text>
</comment>
<sequence>MIINKHIMRSTNEKQVLQQIINEGPISRSQISRNLDLNKVTVSDIYNQLLKTGVIREVGHGVSTKNGGRRPVMGELNVSKNYVMAVNLGTSSVDILISRFNASKLSMQTIDTDGINLTTVMDMITSAITKEVGQLSDQSLAGIAFVIDGTVYNNHIISTELKGLENFDLAKYFADKFQVPVLIENAANLSAIYERDFHDNELFKNLVTLMIGKHLRAGIVADQHLYTGHEGHAGEVGEAYLVDRYDHSKMAAADVYASEPALNKAIRDRMGWQEMDFAKLTEAYYHKDDRVMEPIDDFAYYLSRVLTNLSTSFAPDVVILNGDMFKRFPQILQSVRNSLVQMMPDGDTPVILTKGYTESALLGATSYIIHHALGLDDLKLDFQAKAESVPE</sequence>
<dbReference type="AlphaFoldDB" id="A0A0R1R9N2"/>
<dbReference type="PANTHER" id="PTHR18964">
    <property type="entry name" value="ROK (REPRESSOR, ORF, KINASE) FAMILY"/>
    <property type="match status" value="1"/>
</dbReference>
<dbReference type="InterPro" id="IPR036388">
    <property type="entry name" value="WH-like_DNA-bd_sf"/>
</dbReference>
<dbReference type="PANTHER" id="PTHR18964:SF149">
    <property type="entry name" value="BIFUNCTIONAL UDP-N-ACETYLGLUCOSAMINE 2-EPIMERASE_N-ACETYLMANNOSAMINE KINASE"/>
    <property type="match status" value="1"/>
</dbReference>
<dbReference type="Gene3D" id="3.30.420.40">
    <property type="match status" value="2"/>
</dbReference>
<protein>
    <submittedName>
        <fullName evidence="4">XylR protein</fullName>
    </submittedName>
</protein>
<dbReference type="SUPFAM" id="SSF46785">
    <property type="entry name" value="Winged helix' DNA-binding domain"/>
    <property type="match status" value="1"/>
</dbReference>
<accession>A0A0R1R9N2</accession>
<dbReference type="InterPro" id="IPR000600">
    <property type="entry name" value="ROK"/>
</dbReference>
<name>A0A0R1R9N2_9LACO</name>
<proteinExistence type="inferred from homology"/>
<dbReference type="RefSeq" id="WP_017263093.1">
    <property type="nucleotide sequence ID" value="NZ_AUAW01000022.1"/>
</dbReference>
<dbReference type="PATRIC" id="fig|1114972.6.peg.1085"/>
<evidence type="ECO:0000313" key="4">
    <source>
        <dbReference type="EMBL" id="KRL53436.1"/>
    </source>
</evidence>
<gene>
    <name evidence="4" type="ORF">FD35_GL001069</name>
</gene>